<organism evidence="1 2">
    <name type="scientific">Hibiscus sabdariffa</name>
    <name type="common">roselle</name>
    <dbReference type="NCBI Taxonomy" id="183260"/>
    <lineage>
        <taxon>Eukaryota</taxon>
        <taxon>Viridiplantae</taxon>
        <taxon>Streptophyta</taxon>
        <taxon>Embryophyta</taxon>
        <taxon>Tracheophyta</taxon>
        <taxon>Spermatophyta</taxon>
        <taxon>Magnoliopsida</taxon>
        <taxon>eudicotyledons</taxon>
        <taxon>Gunneridae</taxon>
        <taxon>Pentapetalae</taxon>
        <taxon>rosids</taxon>
        <taxon>malvids</taxon>
        <taxon>Malvales</taxon>
        <taxon>Malvaceae</taxon>
        <taxon>Malvoideae</taxon>
        <taxon>Hibiscus</taxon>
    </lineage>
</organism>
<accession>A0ABR2F016</accession>
<dbReference type="Proteomes" id="UP001472677">
    <property type="component" value="Unassembled WGS sequence"/>
</dbReference>
<evidence type="ECO:0000313" key="2">
    <source>
        <dbReference type="Proteomes" id="UP001472677"/>
    </source>
</evidence>
<proteinExistence type="predicted"/>
<dbReference type="EMBL" id="JBBPBM010000009">
    <property type="protein sequence ID" value="KAK8568278.1"/>
    <property type="molecule type" value="Genomic_DNA"/>
</dbReference>
<comment type="caution">
    <text evidence="1">The sequence shown here is derived from an EMBL/GenBank/DDBJ whole genome shotgun (WGS) entry which is preliminary data.</text>
</comment>
<gene>
    <name evidence="1" type="ORF">V6N12_006834</name>
</gene>
<evidence type="ECO:0000313" key="1">
    <source>
        <dbReference type="EMBL" id="KAK8568278.1"/>
    </source>
</evidence>
<reference evidence="1 2" key="1">
    <citation type="journal article" date="2024" name="G3 (Bethesda)">
        <title>Genome assembly of Hibiscus sabdariffa L. provides insights into metabolisms of medicinal natural products.</title>
        <authorList>
            <person name="Kim T."/>
        </authorList>
    </citation>
    <scope>NUCLEOTIDE SEQUENCE [LARGE SCALE GENOMIC DNA]</scope>
    <source>
        <strain evidence="1">TK-2024</strain>
        <tissue evidence="1">Old leaves</tissue>
    </source>
</reference>
<name>A0ABR2F016_9ROSI</name>
<sequence>MKIQAVMVEQSELEGRSLSDSDLQTRWDIATKEAEKVVEMGAKLGVQFIGPMEEVIREIVELEMKESNLKEK</sequence>
<keyword evidence="2" id="KW-1185">Reference proteome</keyword>
<protein>
    <submittedName>
        <fullName evidence="1">Uncharacterized protein</fullName>
    </submittedName>
</protein>